<evidence type="ECO:0000256" key="1">
    <source>
        <dbReference type="ARBA" id="ARBA00022679"/>
    </source>
</evidence>
<feature type="domain" description="Phospholipid/glycerol acyltransferase" evidence="4">
    <location>
        <begin position="40"/>
        <end position="158"/>
    </location>
</feature>
<keyword evidence="1" id="KW-0808">Transferase</keyword>
<comment type="caution">
    <text evidence="5">The sequence shown here is derived from an EMBL/GenBank/DDBJ whole genome shotgun (WGS) entry which is preliminary data.</text>
</comment>
<dbReference type="GO" id="GO:0005886">
    <property type="term" value="C:plasma membrane"/>
    <property type="evidence" value="ECO:0007669"/>
    <property type="project" value="TreeGrafter"/>
</dbReference>
<keyword evidence="2" id="KW-0012">Acyltransferase</keyword>
<dbReference type="Proteomes" id="UP000014387">
    <property type="component" value="Unassembled WGS sequence"/>
</dbReference>
<keyword evidence="6" id="KW-1185">Reference proteome</keyword>
<dbReference type="OrthoDB" id="9806008at2"/>
<dbReference type="CDD" id="cd07989">
    <property type="entry name" value="LPLAT_AGPAT-like"/>
    <property type="match status" value="1"/>
</dbReference>
<dbReference type="InterPro" id="IPR002123">
    <property type="entry name" value="Plipid/glycerol_acylTrfase"/>
</dbReference>
<protein>
    <submittedName>
        <fullName evidence="5">1-acylglycerol-3-phosphate O-acyltransferase</fullName>
    </submittedName>
</protein>
<dbReference type="PANTHER" id="PTHR10434:SF55">
    <property type="entry name" value="POSSIBLE ACYLTRANSFERASE"/>
    <property type="match status" value="1"/>
</dbReference>
<feature type="region of interest" description="Disordered" evidence="3">
    <location>
        <begin position="219"/>
        <end position="240"/>
    </location>
</feature>
<gene>
    <name evidence="5" type="ORF">HMPREF9238_01653</name>
</gene>
<dbReference type="GO" id="GO:0006654">
    <property type="term" value="P:phosphatidic acid biosynthetic process"/>
    <property type="evidence" value="ECO:0007669"/>
    <property type="project" value="TreeGrafter"/>
</dbReference>
<feature type="compositionally biased region" description="Basic and acidic residues" evidence="3">
    <location>
        <begin position="219"/>
        <end position="231"/>
    </location>
</feature>
<dbReference type="SUPFAM" id="SSF69593">
    <property type="entry name" value="Glycerol-3-phosphate (1)-acyltransferase"/>
    <property type="match status" value="1"/>
</dbReference>
<dbReference type="Pfam" id="PF01553">
    <property type="entry name" value="Acyltransferase"/>
    <property type="match status" value="1"/>
</dbReference>
<dbReference type="SMART" id="SM00563">
    <property type="entry name" value="PlsC"/>
    <property type="match status" value="1"/>
</dbReference>
<organism evidence="5 6">
    <name type="scientific">Gleimia europaea ACS-120-V-Col10b</name>
    <dbReference type="NCBI Taxonomy" id="883069"/>
    <lineage>
        <taxon>Bacteria</taxon>
        <taxon>Bacillati</taxon>
        <taxon>Actinomycetota</taxon>
        <taxon>Actinomycetes</taxon>
        <taxon>Actinomycetales</taxon>
        <taxon>Actinomycetaceae</taxon>
        <taxon>Gleimia</taxon>
    </lineage>
</organism>
<proteinExistence type="predicted"/>
<dbReference type="GO" id="GO:0003841">
    <property type="term" value="F:1-acylglycerol-3-phosphate O-acyltransferase activity"/>
    <property type="evidence" value="ECO:0007669"/>
    <property type="project" value="TreeGrafter"/>
</dbReference>
<dbReference type="EMBL" id="AGWN01000005">
    <property type="protein sequence ID" value="EPD29338.1"/>
    <property type="molecule type" value="Genomic_DNA"/>
</dbReference>
<evidence type="ECO:0000313" key="6">
    <source>
        <dbReference type="Proteomes" id="UP000014387"/>
    </source>
</evidence>
<dbReference type="PANTHER" id="PTHR10434">
    <property type="entry name" value="1-ACYL-SN-GLYCEROL-3-PHOSPHATE ACYLTRANSFERASE"/>
    <property type="match status" value="1"/>
</dbReference>
<evidence type="ECO:0000313" key="5">
    <source>
        <dbReference type="EMBL" id="EPD29338.1"/>
    </source>
</evidence>
<dbReference type="AlphaFoldDB" id="A0A9W5RCZ3"/>
<evidence type="ECO:0000256" key="2">
    <source>
        <dbReference type="ARBA" id="ARBA00023315"/>
    </source>
</evidence>
<name>A0A9W5RCZ3_9ACTO</name>
<evidence type="ECO:0000259" key="4">
    <source>
        <dbReference type="SMART" id="SM00563"/>
    </source>
</evidence>
<sequence>MSKPATGIYKVAVEVLRPLAKLTTKPHWRGRNNLPKDKPFILIMNHVTEYDVVVVAHFIVDAGHAVRVLAKDSLFRVPGLRRVLTGAKMVPVRRGTSSAGDALRNAKIALAEGESIAIFPEGTLTTDPDLWPMKFKTGAARLALATGAPVIPLAHWGSHEIMRRWKNSFPLRRRDTWVMAGPAIDLSDLNQDENDHEAVKEATRRMEVAITSMIEEIRGEKAPETRWDPKLEAYPPATDS</sequence>
<accession>A0A9W5RCZ3</accession>
<evidence type="ECO:0000256" key="3">
    <source>
        <dbReference type="SAM" id="MobiDB-lite"/>
    </source>
</evidence>
<dbReference type="RefSeq" id="WP_016444971.1">
    <property type="nucleotide sequence ID" value="NZ_KE150268.1"/>
</dbReference>
<reference evidence="5 6" key="1">
    <citation type="submission" date="2013-05" db="EMBL/GenBank/DDBJ databases">
        <title>The Genome Sequence of Actinomyces europaeus ACS-120-V-COL10B.</title>
        <authorList>
            <consortium name="The Broad Institute Genomics Platform"/>
            <person name="Earl A."/>
            <person name="Ward D."/>
            <person name="Feldgarden M."/>
            <person name="Gevers D."/>
            <person name="Saerens B."/>
            <person name="Vaneechoutte M."/>
            <person name="Walker B."/>
            <person name="Young S."/>
            <person name="Zeng Q."/>
            <person name="Gargeya S."/>
            <person name="Fitzgerald M."/>
            <person name="Haas B."/>
            <person name="Abouelleil A."/>
            <person name="Allen A.W."/>
            <person name="Alvarado L."/>
            <person name="Arachchi H.M."/>
            <person name="Berlin A.M."/>
            <person name="Chapman S.B."/>
            <person name="Gainer-Dewar J."/>
            <person name="Goldberg J."/>
            <person name="Griggs A."/>
            <person name="Gujja S."/>
            <person name="Hansen M."/>
            <person name="Howarth C."/>
            <person name="Imamovic A."/>
            <person name="Ireland A."/>
            <person name="Larimer J."/>
            <person name="McCowan C."/>
            <person name="Murphy C."/>
            <person name="Pearson M."/>
            <person name="Poon T.W."/>
            <person name="Priest M."/>
            <person name="Roberts A."/>
            <person name="Saif S."/>
            <person name="Shea T."/>
            <person name="Sisk P."/>
            <person name="Sykes S."/>
            <person name="Wortman J."/>
            <person name="Nusbaum C."/>
            <person name="Birren B."/>
        </authorList>
    </citation>
    <scope>NUCLEOTIDE SEQUENCE [LARGE SCALE GENOMIC DNA]</scope>
    <source>
        <strain evidence="5 6">ACS-120-V-Col10b</strain>
    </source>
</reference>